<organism evidence="1 2">
    <name type="scientific">Lithospermum erythrorhizon</name>
    <name type="common">Purple gromwell</name>
    <name type="synonym">Lithospermum officinale var. erythrorhizon</name>
    <dbReference type="NCBI Taxonomy" id="34254"/>
    <lineage>
        <taxon>Eukaryota</taxon>
        <taxon>Viridiplantae</taxon>
        <taxon>Streptophyta</taxon>
        <taxon>Embryophyta</taxon>
        <taxon>Tracheophyta</taxon>
        <taxon>Spermatophyta</taxon>
        <taxon>Magnoliopsida</taxon>
        <taxon>eudicotyledons</taxon>
        <taxon>Gunneridae</taxon>
        <taxon>Pentapetalae</taxon>
        <taxon>asterids</taxon>
        <taxon>lamiids</taxon>
        <taxon>Boraginales</taxon>
        <taxon>Boraginaceae</taxon>
        <taxon>Boraginoideae</taxon>
        <taxon>Lithospermeae</taxon>
        <taxon>Lithospermum</taxon>
    </lineage>
</organism>
<name>A0AAV3Q7W9_LITER</name>
<evidence type="ECO:0000313" key="2">
    <source>
        <dbReference type="Proteomes" id="UP001454036"/>
    </source>
</evidence>
<evidence type="ECO:0000313" key="1">
    <source>
        <dbReference type="EMBL" id="GAA0159286.1"/>
    </source>
</evidence>
<dbReference type="PANTHER" id="PTHR33240">
    <property type="entry name" value="OS08G0508500 PROTEIN"/>
    <property type="match status" value="1"/>
</dbReference>
<proteinExistence type="predicted"/>
<dbReference type="Proteomes" id="UP001454036">
    <property type="component" value="Unassembled WGS sequence"/>
</dbReference>
<comment type="caution">
    <text evidence="1">The sequence shown here is derived from an EMBL/GenBank/DDBJ whole genome shotgun (WGS) entry which is preliminary data.</text>
</comment>
<gene>
    <name evidence="1" type="ORF">LIER_16100</name>
</gene>
<keyword evidence="2" id="KW-1185">Reference proteome</keyword>
<accession>A0AAV3Q7W9</accession>
<sequence>MDLPISPEGSTSSLGPEVREATLGAPDGAYARRDIYVVTAGSRPKFLNLSFSQEHFEGIECPHEDPLVIPLVIANFEVGRMLVDTRSSVDMLFLDAYLKLRISWAQIRPVATPLVGFIGDAVSPLEVSNLMVTMGKHPQQAARIVEFAIVDMAGGPITRQ</sequence>
<dbReference type="PANTHER" id="PTHR33240:SF15">
    <property type="entry name" value="GAG-PRO-LIKE PROTEIN"/>
    <property type="match status" value="1"/>
</dbReference>
<protein>
    <submittedName>
        <fullName evidence="1">Uncharacterized protein</fullName>
    </submittedName>
</protein>
<reference evidence="1 2" key="1">
    <citation type="submission" date="2024-01" db="EMBL/GenBank/DDBJ databases">
        <title>The complete chloroplast genome sequence of Lithospermum erythrorhizon: insights into the phylogenetic relationship among Boraginaceae species and the maternal lineages of purple gromwells.</title>
        <authorList>
            <person name="Okada T."/>
            <person name="Watanabe K."/>
        </authorList>
    </citation>
    <scope>NUCLEOTIDE SEQUENCE [LARGE SCALE GENOMIC DNA]</scope>
</reference>
<dbReference type="AlphaFoldDB" id="A0AAV3Q7W9"/>
<dbReference type="EMBL" id="BAABME010003567">
    <property type="protein sequence ID" value="GAA0159286.1"/>
    <property type="molecule type" value="Genomic_DNA"/>
</dbReference>